<name>A0ACB9VN83_9CETA</name>
<keyword evidence="2" id="KW-1185">Reference proteome</keyword>
<dbReference type="Proteomes" id="UP001057279">
    <property type="component" value="Linkage Group LG01"/>
</dbReference>
<evidence type="ECO:0000313" key="1">
    <source>
        <dbReference type="EMBL" id="KAI4591208.1"/>
    </source>
</evidence>
<proteinExistence type="predicted"/>
<gene>
    <name evidence="1" type="ORF">MJG53_002257</name>
</gene>
<reference evidence="1" key="1">
    <citation type="submission" date="2022-03" db="EMBL/GenBank/DDBJ databases">
        <title>Genomic analyses of argali, domestic sheep and their hybrids provide insights into chromosomal evolution, heterosis and genetic basis of agronomic traits.</title>
        <authorList>
            <person name="Li M."/>
        </authorList>
    </citation>
    <scope>NUCLEOTIDE SEQUENCE</scope>
    <source>
        <strain evidence="1">F1 hybrid</strain>
    </source>
</reference>
<organism evidence="1 2">
    <name type="scientific">Ovis ammon polii x Ovis aries</name>
    <dbReference type="NCBI Taxonomy" id="2918886"/>
    <lineage>
        <taxon>Eukaryota</taxon>
        <taxon>Metazoa</taxon>
        <taxon>Chordata</taxon>
        <taxon>Craniata</taxon>
        <taxon>Vertebrata</taxon>
        <taxon>Euteleostomi</taxon>
        <taxon>Mammalia</taxon>
        <taxon>Eutheria</taxon>
        <taxon>Laurasiatheria</taxon>
        <taxon>Artiodactyla</taxon>
        <taxon>Ruminantia</taxon>
        <taxon>Pecora</taxon>
        <taxon>Bovidae</taxon>
        <taxon>Caprinae</taxon>
        <taxon>Ovis</taxon>
    </lineage>
</organism>
<sequence>MSTDEQREDQRHLTTHPKVQSWEDATLIELRSTQSQWEEAGESVPQTVGHSSPFADLLTALELGDPLLGPGEQFAPVYLCPVSELRNLAGPSRNLRALMPPLRITEGKRKAQVVKRKAHPSPIKEPCAAISLSADSCKEREEFHCFWFPLIDIQEKFELPTQITEFIHTAHEIRDEEAALCMQIGAACIPEYNDGEKNLVMGHNRKL</sequence>
<comment type="caution">
    <text evidence="1">The sequence shown here is derived from an EMBL/GenBank/DDBJ whole genome shotgun (WGS) entry which is preliminary data.</text>
</comment>
<dbReference type="EMBL" id="CM043026">
    <property type="protein sequence ID" value="KAI4591208.1"/>
    <property type="molecule type" value="Genomic_DNA"/>
</dbReference>
<accession>A0ACB9VN83</accession>
<evidence type="ECO:0000313" key="2">
    <source>
        <dbReference type="Proteomes" id="UP001057279"/>
    </source>
</evidence>
<protein>
    <submittedName>
        <fullName evidence="1">Uncharacterized protein</fullName>
    </submittedName>
</protein>